<dbReference type="GO" id="GO:0008270">
    <property type="term" value="F:zinc ion binding"/>
    <property type="evidence" value="ECO:0007669"/>
    <property type="project" value="UniProtKB-KW"/>
</dbReference>
<feature type="domain" description="C2H2-type" evidence="8">
    <location>
        <begin position="10"/>
        <end position="37"/>
    </location>
</feature>
<keyword evidence="3" id="KW-0677">Repeat</keyword>
<feature type="domain" description="C2H2-type" evidence="8">
    <location>
        <begin position="150"/>
        <end position="177"/>
    </location>
</feature>
<evidence type="ECO:0000313" key="10">
    <source>
        <dbReference type="Proteomes" id="UP001381693"/>
    </source>
</evidence>
<dbReference type="PANTHER" id="PTHR23235">
    <property type="entry name" value="KRUEPPEL-LIKE TRANSCRIPTION FACTOR"/>
    <property type="match status" value="1"/>
</dbReference>
<dbReference type="Proteomes" id="UP001381693">
    <property type="component" value="Unassembled WGS sequence"/>
</dbReference>
<dbReference type="InterPro" id="IPR036236">
    <property type="entry name" value="Znf_C2H2_sf"/>
</dbReference>
<evidence type="ECO:0000256" key="7">
    <source>
        <dbReference type="PROSITE-ProRule" id="PRU00042"/>
    </source>
</evidence>
<accession>A0AAN9A4W9</accession>
<keyword evidence="6" id="KW-0539">Nucleus</keyword>
<evidence type="ECO:0000313" key="9">
    <source>
        <dbReference type="EMBL" id="KAK7072505.1"/>
    </source>
</evidence>
<dbReference type="FunFam" id="3.30.160.60:FF:000065">
    <property type="entry name" value="B-cell CLL/lymphoma 6, member B"/>
    <property type="match status" value="1"/>
</dbReference>
<feature type="domain" description="C2H2-type" evidence="8">
    <location>
        <begin position="94"/>
        <end position="121"/>
    </location>
</feature>
<comment type="subcellular location">
    <subcellularLocation>
        <location evidence="1">Nucleus</location>
    </subcellularLocation>
</comment>
<dbReference type="EMBL" id="JAXCGZ010013456">
    <property type="protein sequence ID" value="KAK7072505.1"/>
    <property type="molecule type" value="Genomic_DNA"/>
</dbReference>
<sequence>MSKFNTKTNHKCSECRKTFSSKAYLSSHILMHDGEKPYVCNICNKKFSLKGSLNAHIVSHRGEKPHVCNICNRSFALKGHLNVHLLTHSEVKPYVCKICDKRFSLKGSLNSHLVTHSGNRRHVCQVCNKSFYQKGSLNAHLLIHSGERPHVCNICNKSFTLKGTLSAHLLTHREVKPHVCTICKESFSQKWEVNVHSVIHLDENGLSDVDEIENISDPGENERNCNDDSYEEGIDTSRINSCPEMNDDTIVITKEEHDVNTEDEFYHDVTYEVGLSNSHQGIETQRWVAKYDMHNERMCDSVKVEQSSENDVIYCDELEDNNVDSEDVYI</sequence>
<keyword evidence="10" id="KW-1185">Reference proteome</keyword>
<keyword evidence="5" id="KW-0862">Zinc</keyword>
<evidence type="ECO:0000259" key="8">
    <source>
        <dbReference type="PROSITE" id="PS50157"/>
    </source>
</evidence>
<dbReference type="GO" id="GO:0005634">
    <property type="term" value="C:nucleus"/>
    <property type="evidence" value="ECO:0007669"/>
    <property type="project" value="UniProtKB-SubCell"/>
</dbReference>
<dbReference type="FunFam" id="3.30.160.60:FF:000744">
    <property type="entry name" value="zinc finger E-box-binding homeobox 1"/>
    <property type="match status" value="1"/>
</dbReference>
<feature type="domain" description="C2H2-type" evidence="8">
    <location>
        <begin position="66"/>
        <end position="93"/>
    </location>
</feature>
<dbReference type="Pfam" id="PF00096">
    <property type="entry name" value="zf-C2H2"/>
    <property type="match status" value="6"/>
</dbReference>
<dbReference type="GO" id="GO:0000981">
    <property type="term" value="F:DNA-binding transcription factor activity, RNA polymerase II-specific"/>
    <property type="evidence" value="ECO:0007669"/>
    <property type="project" value="TreeGrafter"/>
</dbReference>
<dbReference type="PROSITE" id="PS00028">
    <property type="entry name" value="ZINC_FINGER_C2H2_1"/>
    <property type="match status" value="7"/>
</dbReference>
<dbReference type="PROSITE" id="PS50157">
    <property type="entry name" value="ZINC_FINGER_C2H2_2"/>
    <property type="match status" value="7"/>
</dbReference>
<protein>
    <recommendedName>
        <fullName evidence="8">C2H2-type domain-containing protein</fullName>
    </recommendedName>
</protein>
<evidence type="ECO:0000256" key="2">
    <source>
        <dbReference type="ARBA" id="ARBA00022723"/>
    </source>
</evidence>
<name>A0AAN9A4W9_HALRR</name>
<gene>
    <name evidence="9" type="ORF">SK128_010497</name>
</gene>
<organism evidence="9 10">
    <name type="scientific">Halocaridina rubra</name>
    <name type="common">Hawaiian red shrimp</name>
    <dbReference type="NCBI Taxonomy" id="373956"/>
    <lineage>
        <taxon>Eukaryota</taxon>
        <taxon>Metazoa</taxon>
        <taxon>Ecdysozoa</taxon>
        <taxon>Arthropoda</taxon>
        <taxon>Crustacea</taxon>
        <taxon>Multicrustacea</taxon>
        <taxon>Malacostraca</taxon>
        <taxon>Eumalacostraca</taxon>
        <taxon>Eucarida</taxon>
        <taxon>Decapoda</taxon>
        <taxon>Pleocyemata</taxon>
        <taxon>Caridea</taxon>
        <taxon>Atyoidea</taxon>
        <taxon>Atyidae</taxon>
        <taxon>Halocaridina</taxon>
    </lineage>
</organism>
<dbReference type="Gene3D" id="3.30.160.60">
    <property type="entry name" value="Classic Zinc Finger"/>
    <property type="match status" value="7"/>
</dbReference>
<dbReference type="FunFam" id="3.30.160.60:FF:000630">
    <property type="entry name" value="Zinc finger protein 180"/>
    <property type="match status" value="1"/>
</dbReference>
<evidence type="ECO:0000256" key="6">
    <source>
        <dbReference type="ARBA" id="ARBA00023242"/>
    </source>
</evidence>
<keyword evidence="2" id="KW-0479">Metal-binding</keyword>
<evidence type="ECO:0000256" key="1">
    <source>
        <dbReference type="ARBA" id="ARBA00004123"/>
    </source>
</evidence>
<proteinExistence type="predicted"/>
<keyword evidence="4 7" id="KW-0863">Zinc-finger</keyword>
<evidence type="ECO:0000256" key="5">
    <source>
        <dbReference type="ARBA" id="ARBA00022833"/>
    </source>
</evidence>
<reference evidence="9 10" key="1">
    <citation type="submission" date="2023-11" db="EMBL/GenBank/DDBJ databases">
        <title>Halocaridina rubra genome assembly.</title>
        <authorList>
            <person name="Smith C."/>
        </authorList>
    </citation>
    <scope>NUCLEOTIDE SEQUENCE [LARGE SCALE GENOMIC DNA]</scope>
    <source>
        <strain evidence="9">EP-1</strain>
        <tissue evidence="9">Whole</tissue>
    </source>
</reference>
<evidence type="ECO:0000256" key="3">
    <source>
        <dbReference type="ARBA" id="ARBA00022737"/>
    </source>
</evidence>
<feature type="domain" description="C2H2-type" evidence="8">
    <location>
        <begin position="178"/>
        <end position="205"/>
    </location>
</feature>
<dbReference type="FunFam" id="3.30.160.60:FF:000086">
    <property type="entry name" value="transcription factor E4F1 isoform X1"/>
    <property type="match status" value="1"/>
</dbReference>
<comment type="caution">
    <text evidence="9">The sequence shown here is derived from an EMBL/GenBank/DDBJ whole genome shotgun (WGS) entry which is preliminary data.</text>
</comment>
<dbReference type="InterPro" id="IPR013087">
    <property type="entry name" value="Znf_C2H2_type"/>
</dbReference>
<dbReference type="SUPFAM" id="SSF57667">
    <property type="entry name" value="beta-beta-alpha zinc fingers"/>
    <property type="match status" value="4"/>
</dbReference>
<dbReference type="PANTHER" id="PTHR23235:SF120">
    <property type="entry name" value="KRUPPEL-LIKE FACTOR 15"/>
    <property type="match status" value="1"/>
</dbReference>
<evidence type="ECO:0000256" key="4">
    <source>
        <dbReference type="ARBA" id="ARBA00022771"/>
    </source>
</evidence>
<feature type="domain" description="C2H2-type" evidence="8">
    <location>
        <begin position="122"/>
        <end position="149"/>
    </location>
</feature>
<dbReference type="GO" id="GO:0000978">
    <property type="term" value="F:RNA polymerase II cis-regulatory region sequence-specific DNA binding"/>
    <property type="evidence" value="ECO:0007669"/>
    <property type="project" value="TreeGrafter"/>
</dbReference>
<feature type="domain" description="C2H2-type" evidence="8">
    <location>
        <begin position="38"/>
        <end position="65"/>
    </location>
</feature>
<dbReference type="SMART" id="SM00355">
    <property type="entry name" value="ZnF_C2H2"/>
    <property type="match status" value="7"/>
</dbReference>
<dbReference type="FunFam" id="3.30.160.60:FF:000870">
    <property type="entry name" value="zinc finger protein 197 isoform X1"/>
    <property type="match status" value="1"/>
</dbReference>
<dbReference type="AlphaFoldDB" id="A0AAN9A4W9"/>